<sequence>MGMNIVGNVNGSYKAPKIDLFEIAEQREVDQQPVKTVSSIFGKDTAIKVNISKEGLLAFHGSKLQGSYDLNTQIEQIEYMSEHQPVVSFTNRLGIALQDSYAGVAYENRPSVEDQGNTVLNTFKKIADEIVSGYADGSRVRFVEDSSGEDGYRRLTMEDELAILQEEFDEFVESRFGKKYQEWNIKQINAINDIQKTKQRLGIGDGKVYEPEKVPERFAENLIKEGRTYIGGILK</sequence>
<dbReference type="Proteomes" id="UP000574276">
    <property type="component" value="Unassembled WGS sequence"/>
</dbReference>
<keyword evidence="2" id="KW-1185">Reference proteome</keyword>
<proteinExistence type="predicted"/>
<name>A0A839JX67_9FIRM</name>
<comment type="caution">
    <text evidence="1">The sequence shown here is derived from an EMBL/GenBank/DDBJ whole genome shotgun (WGS) entry which is preliminary data.</text>
</comment>
<accession>A0A839JX67</accession>
<reference evidence="1 2" key="1">
    <citation type="submission" date="2020-07" db="EMBL/GenBank/DDBJ databases">
        <title>Characterization and genome sequencing of isolate MD1, a novel member within the family Lachnospiraceae.</title>
        <authorList>
            <person name="Rettenmaier R."/>
            <person name="Di Bello L."/>
            <person name="Zinser C."/>
            <person name="Scheitz K."/>
            <person name="Liebl W."/>
            <person name="Zverlov V."/>
        </authorList>
    </citation>
    <scope>NUCLEOTIDE SEQUENCE [LARGE SCALE GENOMIC DNA]</scope>
    <source>
        <strain evidence="1 2">MD1</strain>
    </source>
</reference>
<dbReference type="AlphaFoldDB" id="A0A839JX67"/>
<dbReference type="RefSeq" id="WP_228351579.1">
    <property type="nucleotide sequence ID" value="NZ_JACEGA010000001.1"/>
</dbReference>
<evidence type="ECO:0000313" key="1">
    <source>
        <dbReference type="EMBL" id="MBB2181828.1"/>
    </source>
</evidence>
<gene>
    <name evidence="1" type="ORF">H0486_02915</name>
</gene>
<dbReference type="EMBL" id="JACEGA010000001">
    <property type="protein sequence ID" value="MBB2181828.1"/>
    <property type="molecule type" value="Genomic_DNA"/>
</dbReference>
<evidence type="ECO:0000313" key="2">
    <source>
        <dbReference type="Proteomes" id="UP000574276"/>
    </source>
</evidence>
<organism evidence="1 2">
    <name type="scientific">Variimorphobacter saccharofermentans</name>
    <dbReference type="NCBI Taxonomy" id="2755051"/>
    <lineage>
        <taxon>Bacteria</taxon>
        <taxon>Bacillati</taxon>
        <taxon>Bacillota</taxon>
        <taxon>Clostridia</taxon>
        <taxon>Lachnospirales</taxon>
        <taxon>Lachnospiraceae</taxon>
        <taxon>Variimorphobacter</taxon>
    </lineage>
</organism>
<protein>
    <submittedName>
        <fullName evidence="1">Uncharacterized protein</fullName>
    </submittedName>
</protein>